<dbReference type="OrthoDB" id="19186at2157"/>
<dbReference type="InterPro" id="IPR002881">
    <property type="entry name" value="DUF58"/>
</dbReference>
<name>U3TDY6_9CREN</name>
<sequence>MFSKRFRRLRLQSITREDTILRRPTVAEATAVAAASFLASYYVSGENNLLAAGIVLGGLAIASSLPSRVEEAFIAGLRINLKVPRSMVEGEKREGVMLVENRTPIPLVARIALEAEDGVGVEPNNVEVSMGPLSRSFVKIVVKPMFGRYKIAARIEDVRSPLGLWSLRPKRLHAAAEVIASPEPEDLREELGVLVKPGALGRGVQGSGLDYRSFREYQPGDDPRSIEWKLTSRRGLPVVRETEGAQSSKPVKLILAVQPQHYRKPIYNSPYAAVARRLYTISLKLAEEGVRHRVLLPDSHGFRELRITTPRDVLELGLALAIYSPESWVGDFAAAISALSREEGAPAIVVAPRGALEGLGALDGLYLVEV</sequence>
<evidence type="ECO:0000313" key="2">
    <source>
        <dbReference type="EMBL" id="BAN89569.1"/>
    </source>
</evidence>
<gene>
    <name evidence="2" type="ORF">ACAM_0100</name>
</gene>
<dbReference type="EMBL" id="AP012489">
    <property type="protein sequence ID" value="BAN89569.1"/>
    <property type="molecule type" value="Genomic_DNA"/>
</dbReference>
<dbReference type="PANTHER" id="PTHR34351">
    <property type="entry name" value="SLR1927 PROTEIN-RELATED"/>
    <property type="match status" value="1"/>
</dbReference>
<evidence type="ECO:0000313" key="3">
    <source>
        <dbReference type="Proteomes" id="UP000016887"/>
    </source>
</evidence>
<organism evidence="2 3">
    <name type="scientific">Aeropyrum camini SY1 = JCM 12091</name>
    <dbReference type="NCBI Taxonomy" id="1198449"/>
    <lineage>
        <taxon>Archaea</taxon>
        <taxon>Thermoproteota</taxon>
        <taxon>Thermoprotei</taxon>
        <taxon>Desulfurococcales</taxon>
        <taxon>Desulfurococcaceae</taxon>
        <taxon>Aeropyrum</taxon>
    </lineage>
</organism>
<dbReference type="GeneID" id="17109660"/>
<accession>U3TDY6</accession>
<dbReference type="STRING" id="1198449.ACAM_0100"/>
<feature type="domain" description="DUF58" evidence="1">
    <location>
        <begin position="214"/>
        <end position="342"/>
    </location>
</feature>
<dbReference type="RefSeq" id="WP_022540849.1">
    <property type="nucleotide sequence ID" value="NC_022521.1"/>
</dbReference>
<proteinExistence type="predicted"/>
<keyword evidence="3" id="KW-1185">Reference proteome</keyword>
<dbReference type="Pfam" id="PF01882">
    <property type="entry name" value="DUF58"/>
    <property type="match status" value="1"/>
</dbReference>
<dbReference type="KEGG" id="acj:ACAM_0100"/>
<protein>
    <submittedName>
        <fullName evidence="2">Uncharacterized conserved protein</fullName>
    </submittedName>
</protein>
<dbReference type="PANTHER" id="PTHR34351:SF1">
    <property type="entry name" value="SLR1927 PROTEIN"/>
    <property type="match status" value="1"/>
</dbReference>
<dbReference type="AlphaFoldDB" id="U3TDY6"/>
<dbReference type="Proteomes" id="UP000016887">
    <property type="component" value="Chromosome"/>
</dbReference>
<evidence type="ECO:0000259" key="1">
    <source>
        <dbReference type="Pfam" id="PF01882"/>
    </source>
</evidence>
<reference evidence="2 3" key="1">
    <citation type="journal article" date="2013" name="Appl. Environ. Microbiol.">
        <title>Variation of the Virus-Related Elements within Syntenic Genomes of the Hyperthermophilic Archaeon Aeropyrum.</title>
        <authorList>
            <person name="Daifuku T."/>
            <person name="Yoshida T."/>
            <person name="Kitamura T."/>
            <person name="Kawaichi S."/>
            <person name="Inoue T."/>
            <person name="Nomura K."/>
            <person name="Yoshida Y."/>
            <person name="Kuno S."/>
            <person name="Sako Y."/>
        </authorList>
    </citation>
    <scope>NUCLEOTIDE SEQUENCE [LARGE SCALE GENOMIC DNA]</scope>
    <source>
        <strain evidence="2 3">SY1</strain>
    </source>
</reference>
<dbReference type="eggNOG" id="arCOG02742">
    <property type="taxonomic scope" value="Archaea"/>
</dbReference>